<keyword evidence="4 6" id="KW-1133">Transmembrane helix</keyword>
<dbReference type="PATRIC" id="fig|83552.4.peg.2028"/>
<dbReference type="PRINTS" id="PR00176">
    <property type="entry name" value="NANEUSMPORT"/>
</dbReference>
<feature type="transmembrane region" description="Helical" evidence="6">
    <location>
        <begin position="37"/>
        <end position="57"/>
    </location>
</feature>
<evidence type="ECO:0000256" key="5">
    <source>
        <dbReference type="ARBA" id="ARBA00023136"/>
    </source>
</evidence>
<comment type="caution">
    <text evidence="7">The sequence shown here is derived from an EMBL/GenBank/DDBJ whole genome shotgun (WGS) entry which is preliminary data.</text>
</comment>
<feature type="transmembrane region" description="Helical" evidence="6">
    <location>
        <begin position="453"/>
        <end position="475"/>
    </location>
</feature>
<dbReference type="InterPro" id="IPR037272">
    <property type="entry name" value="SNS_sf"/>
</dbReference>
<evidence type="ECO:0000256" key="3">
    <source>
        <dbReference type="ARBA" id="ARBA00022692"/>
    </source>
</evidence>
<protein>
    <submittedName>
        <fullName evidence="7">Putative sodium-dependent transporter</fullName>
    </submittedName>
</protein>
<evidence type="ECO:0000256" key="6">
    <source>
        <dbReference type="SAM" id="Phobius"/>
    </source>
</evidence>
<evidence type="ECO:0000256" key="2">
    <source>
        <dbReference type="ARBA" id="ARBA00022448"/>
    </source>
</evidence>
<feature type="transmembrane region" description="Helical" evidence="6">
    <location>
        <begin position="203"/>
        <end position="230"/>
    </location>
</feature>
<dbReference type="NCBIfam" id="NF037979">
    <property type="entry name" value="Na_transp"/>
    <property type="match status" value="1"/>
</dbReference>
<accession>A0A0C1E678</accession>
<dbReference type="Pfam" id="PF00209">
    <property type="entry name" value="SNF"/>
    <property type="match status" value="2"/>
</dbReference>
<reference evidence="7 8" key="1">
    <citation type="journal article" date="2014" name="Mol. Biol. Evol.">
        <title>Massive expansion of Ubiquitination-related gene families within the Chlamydiae.</title>
        <authorList>
            <person name="Domman D."/>
            <person name="Collingro A."/>
            <person name="Lagkouvardos I."/>
            <person name="Gehre L."/>
            <person name="Weinmaier T."/>
            <person name="Rattei T."/>
            <person name="Subtil A."/>
            <person name="Horn M."/>
        </authorList>
    </citation>
    <scope>NUCLEOTIDE SEQUENCE [LARGE SCALE GENOMIC DNA]</scope>
    <source>
        <strain evidence="7 8">OEW1</strain>
    </source>
</reference>
<keyword evidence="5 6" id="KW-0472">Membrane</keyword>
<keyword evidence="3 6" id="KW-0812">Transmembrane</keyword>
<dbReference type="Proteomes" id="UP000031307">
    <property type="component" value="Unassembled WGS sequence"/>
</dbReference>
<feature type="transmembrane region" description="Helical" evidence="6">
    <location>
        <begin position="487"/>
        <end position="511"/>
    </location>
</feature>
<dbReference type="PROSITE" id="PS50267">
    <property type="entry name" value="NA_NEUROTRAN_SYMP_3"/>
    <property type="match status" value="1"/>
</dbReference>
<feature type="transmembrane region" description="Helical" evidence="6">
    <location>
        <begin position="281"/>
        <end position="307"/>
    </location>
</feature>
<feature type="transmembrane region" description="Helical" evidence="6">
    <location>
        <begin position="112"/>
        <end position="130"/>
    </location>
</feature>
<sequence>MLSLAKIKKYFKIVLTTFKKGASMSNHSSDTWNKQSGYIWSLIGSAVGFANVLAFSAQVYKNGGGAFLIPYFIALLSLGVPMLLLEGLIGYQWKLPVVSAYGKVLGKKGKMLGWLAILSCMTIGGFYIVLTGYSVAYTYFAATNQIPDDSQAFFLHSFLNITPSIREFGSLSWTILLSTVAVCTATWFVLVRNVKDGIEKICTLFMPLMAFIMTLLAVVMLCLPGGINGLYFYLKPDFSKLLDPTLWRDVFGQLFFSLSLGLGIIVGYSRHTGQNTNIARAMIWVGLGDFAVSFISGLAIFGCLAHVSYIQQIPFDAILSTDSTFDIGFILFPTMLKFFGTTLSIVMGVIFFTCIFIAGITGVFSIVESIAGNFEVEFAFSRKKAVTITTAILGMFGIAFCMGNGSHIIDALAPMVLGINMLIGGLALIATFQYASKTTREDPLWYSGNKLTIYAFLLRYFAPCVLTCILVGNLLQEFDGFDIAKGVRWSWLVGALFFSGFLTWSTEFSWFTQRKPLFKAKTPEVIGSSE</sequence>
<evidence type="ECO:0000313" key="8">
    <source>
        <dbReference type="Proteomes" id="UP000031307"/>
    </source>
</evidence>
<dbReference type="PANTHER" id="PTHR42948:SF1">
    <property type="entry name" value="TRANSPORTER"/>
    <property type="match status" value="1"/>
</dbReference>
<dbReference type="EMBL" id="JSAM01000104">
    <property type="protein sequence ID" value="KIA76817.1"/>
    <property type="molecule type" value="Genomic_DNA"/>
</dbReference>
<feature type="transmembrane region" description="Helical" evidence="6">
    <location>
        <begin position="250"/>
        <end position="269"/>
    </location>
</feature>
<dbReference type="InterPro" id="IPR000175">
    <property type="entry name" value="Na/ntran_symport"/>
</dbReference>
<evidence type="ECO:0000256" key="4">
    <source>
        <dbReference type="ARBA" id="ARBA00022989"/>
    </source>
</evidence>
<feature type="transmembrane region" description="Helical" evidence="6">
    <location>
        <begin position="69"/>
        <end position="91"/>
    </location>
</feature>
<dbReference type="PANTHER" id="PTHR42948">
    <property type="entry name" value="TRANSPORTER"/>
    <property type="match status" value="1"/>
</dbReference>
<dbReference type="SUPFAM" id="SSF161070">
    <property type="entry name" value="SNF-like"/>
    <property type="match status" value="1"/>
</dbReference>
<gene>
    <name evidence="7" type="ORF">DB43_HI00020</name>
</gene>
<proteinExistence type="predicted"/>
<keyword evidence="2" id="KW-0813">Transport</keyword>
<dbReference type="AlphaFoldDB" id="A0A0C1E678"/>
<feature type="transmembrane region" description="Helical" evidence="6">
    <location>
        <begin position="171"/>
        <end position="191"/>
    </location>
</feature>
<name>A0A0C1E678_9BACT</name>
<feature type="transmembrane region" description="Helical" evidence="6">
    <location>
        <begin position="385"/>
        <end position="405"/>
    </location>
</feature>
<organism evidence="7 8">
    <name type="scientific">Parachlamydia acanthamoebae</name>
    <dbReference type="NCBI Taxonomy" id="83552"/>
    <lineage>
        <taxon>Bacteria</taxon>
        <taxon>Pseudomonadati</taxon>
        <taxon>Chlamydiota</taxon>
        <taxon>Chlamydiia</taxon>
        <taxon>Parachlamydiales</taxon>
        <taxon>Parachlamydiaceae</taxon>
        <taxon>Parachlamydia</taxon>
    </lineage>
</organism>
<evidence type="ECO:0000313" key="7">
    <source>
        <dbReference type="EMBL" id="KIA76817.1"/>
    </source>
</evidence>
<dbReference type="GO" id="GO:0016020">
    <property type="term" value="C:membrane"/>
    <property type="evidence" value="ECO:0007669"/>
    <property type="project" value="UniProtKB-SubCell"/>
</dbReference>
<feature type="transmembrane region" description="Helical" evidence="6">
    <location>
        <begin position="411"/>
        <end position="432"/>
    </location>
</feature>
<comment type="subcellular location">
    <subcellularLocation>
        <location evidence="1">Membrane</location>
        <topology evidence="1">Multi-pass membrane protein</topology>
    </subcellularLocation>
</comment>
<evidence type="ECO:0000256" key="1">
    <source>
        <dbReference type="ARBA" id="ARBA00004141"/>
    </source>
</evidence>
<feature type="transmembrane region" description="Helical" evidence="6">
    <location>
        <begin position="338"/>
        <end position="364"/>
    </location>
</feature>